<gene>
    <name evidence="4" type="ORF">AKO1_008027</name>
</gene>
<dbReference type="InterPro" id="IPR000219">
    <property type="entry name" value="DH_dom"/>
</dbReference>
<dbReference type="PANTHER" id="PTHR12673">
    <property type="entry name" value="FACIOGENITAL DYSPLASIA PROTEIN"/>
    <property type="match status" value="1"/>
</dbReference>
<dbReference type="AlphaFoldDB" id="A0AAW2YQV1"/>
<keyword evidence="1" id="KW-0175">Coiled coil</keyword>
<dbReference type="GO" id="GO:0005737">
    <property type="term" value="C:cytoplasm"/>
    <property type="evidence" value="ECO:0007669"/>
    <property type="project" value="TreeGrafter"/>
</dbReference>
<dbReference type="PANTHER" id="PTHR12673:SF159">
    <property type="entry name" value="LD03170P"/>
    <property type="match status" value="1"/>
</dbReference>
<evidence type="ECO:0000313" key="4">
    <source>
        <dbReference type="EMBL" id="KAL0479205.1"/>
    </source>
</evidence>
<sequence>MSVRGSPKSRSPDENLTPSHRAERSKTMLGSPDDKSHQKGRSLRIQSNQISSEDGKSEDLPVKKGKFINSFKDSILNNVLNPISVDETSGDDEIADTPKSSKETKIFTEEEARLIICYNTRSHFLSKKFKDYIKTSPELKDGRLRTETIREIIATEARYVNDLNLCVKVFLQPLRALPKKIIKDEEIEGIFGTIEQVLQTNELLLEDLNKAILSWPQTKIGDVFKKFAHVLKAYTSYINHYDDSQVLLQSLLKSNKKLQDFLEKCHNEPDLRSQQLGSFLVMPVQRIPRYRLLLQELLKRTPPNHVDYNNICVAFKEVNQVAHHVNESKRSRENSQLLNTLNDLLQQHKVLFKPLNTSRSFIKRAQVNVRTKNNKTKQQADVFLFDDTLLLVPPHWVKLGQAFKLGTEITTLESITEPLVCYLHFSTLSSLVSTDANEHVLVVDSFMKEKSVPVELHFEGELEYSEWQADISIQISIINNSFLQLGIDQGSERLERQRLLLYKAVDVGGSKRDLLTHKTFKLQSESTLLEEDITKLQSQYDDLVKLIKEKQAHYSTLTKDIDELGDKALESFAQLEDEKARLNEVDEIILQLLNKDTVAFLHLFNQDPSIHVTVDQHTPRIQHSNSITHSHGHHSHSQVDESQLYQKFGTEAFIKADLYKPVHPDLPEDYLDSINSLFQLRCHPNWYKLETLSLPPKYSRDRLLDTPPVVKDQYNLSVDEGNLEDVIKKYSNSELYADSREQLEDRIKERERSKLKAEEEKKIKLDNFKSTVQEGKKSKILYNINNVDELQQMVTSLTEENKRLREEMAALININSTTHKQEQDEEWI</sequence>
<dbReference type="PROSITE" id="PS00741">
    <property type="entry name" value="DH_1"/>
    <property type="match status" value="1"/>
</dbReference>
<dbReference type="FunFam" id="1.20.900.10:FF:000003">
    <property type="entry name" value="Rho guanine nucleotide exchange factor 10 like"/>
    <property type="match status" value="1"/>
</dbReference>
<dbReference type="InterPro" id="IPR051092">
    <property type="entry name" value="FYVE_RhoGEF_PH"/>
</dbReference>
<dbReference type="SUPFAM" id="SSF48065">
    <property type="entry name" value="DBL homology domain (DH-domain)"/>
    <property type="match status" value="1"/>
</dbReference>
<dbReference type="Gene3D" id="1.20.900.10">
    <property type="entry name" value="Dbl homology (DH) domain"/>
    <property type="match status" value="1"/>
</dbReference>
<keyword evidence="5" id="KW-1185">Reference proteome</keyword>
<dbReference type="EMBL" id="JAOPGA020000512">
    <property type="protein sequence ID" value="KAL0479205.1"/>
    <property type="molecule type" value="Genomic_DNA"/>
</dbReference>
<dbReference type="Proteomes" id="UP001431209">
    <property type="component" value="Unassembled WGS sequence"/>
</dbReference>
<feature type="domain" description="DH" evidence="3">
    <location>
        <begin position="144"/>
        <end position="328"/>
    </location>
</feature>
<dbReference type="CDD" id="cd00160">
    <property type="entry name" value="RhoGEF"/>
    <property type="match status" value="1"/>
</dbReference>
<comment type="caution">
    <text evidence="4">The sequence shown here is derived from an EMBL/GenBank/DDBJ whole genome shotgun (WGS) entry which is preliminary data.</text>
</comment>
<dbReference type="GO" id="GO:0035556">
    <property type="term" value="P:intracellular signal transduction"/>
    <property type="evidence" value="ECO:0007669"/>
    <property type="project" value="InterPro"/>
</dbReference>
<dbReference type="InterPro" id="IPR001331">
    <property type="entry name" value="GDS_CDC24_CS"/>
</dbReference>
<dbReference type="Pfam" id="PF00621">
    <property type="entry name" value="RhoGEF"/>
    <property type="match status" value="1"/>
</dbReference>
<evidence type="ECO:0000313" key="5">
    <source>
        <dbReference type="Proteomes" id="UP001431209"/>
    </source>
</evidence>
<protein>
    <recommendedName>
        <fullName evidence="3">DH domain-containing protein</fullName>
    </recommendedName>
</protein>
<dbReference type="SMART" id="SM00325">
    <property type="entry name" value="RhoGEF"/>
    <property type="match status" value="1"/>
</dbReference>
<feature type="compositionally biased region" description="Basic and acidic residues" evidence="2">
    <location>
        <begin position="20"/>
        <end position="37"/>
    </location>
</feature>
<evidence type="ECO:0000256" key="1">
    <source>
        <dbReference type="SAM" id="Coils"/>
    </source>
</evidence>
<name>A0AAW2YQV1_9EUKA</name>
<proteinExistence type="predicted"/>
<accession>A0AAW2YQV1</accession>
<evidence type="ECO:0000256" key="2">
    <source>
        <dbReference type="SAM" id="MobiDB-lite"/>
    </source>
</evidence>
<dbReference type="GO" id="GO:0005085">
    <property type="term" value="F:guanyl-nucleotide exchange factor activity"/>
    <property type="evidence" value="ECO:0007669"/>
    <property type="project" value="InterPro"/>
</dbReference>
<organism evidence="4 5">
    <name type="scientific">Acrasis kona</name>
    <dbReference type="NCBI Taxonomy" id="1008807"/>
    <lineage>
        <taxon>Eukaryota</taxon>
        <taxon>Discoba</taxon>
        <taxon>Heterolobosea</taxon>
        <taxon>Tetramitia</taxon>
        <taxon>Eutetramitia</taxon>
        <taxon>Acrasidae</taxon>
        <taxon>Acrasis</taxon>
    </lineage>
</organism>
<feature type="region of interest" description="Disordered" evidence="2">
    <location>
        <begin position="1"/>
        <end position="61"/>
    </location>
</feature>
<evidence type="ECO:0000259" key="3">
    <source>
        <dbReference type="PROSITE" id="PS50010"/>
    </source>
</evidence>
<dbReference type="PROSITE" id="PS50010">
    <property type="entry name" value="DH_2"/>
    <property type="match status" value="1"/>
</dbReference>
<feature type="coiled-coil region" evidence="1">
    <location>
        <begin position="787"/>
        <end position="814"/>
    </location>
</feature>
<reference evidence="4 5" key="1">
    <citation type="submission" date="2024-03" db="EMBL/GenBank/DDBJ databases">
        <title>The Acrasis kona genome and developmental transcriptomes reveal deep origins of eukaryotic multicellular pathways.</title>
        <authorList>
            <person name="Sheikh S."/>
            <person name="Fu C.-J."/>
            <person name="Brown M.W."/>
            <person name="Baldauf S.L."/>
        </authorList>
    </citation>
    <scope>NUCLEOTIDE SEQUENCE [LARGE SCALE GENOMIC DNA]</scope>
    <source>
        <strain evidence="4 5">ATCC MYA-3509</strain>
    </source>
</reference>
<feature type="coiled-coil region" evidence="1">
    <location>
        <begin position="533"/>
        <end position="595"/>
    </location>
</feature>
<dbReference type="InterPro" id="IPR035899">
    <property type="entry name" value="DBL_dom_sf"/>
</dbReference>